<organism evidence="1 2">
    <name type="scientific">Trifolium medium</name>
    <dbReference type="NCBI Taxonomy" id="97028"/>
    <lineage>
        <taxon>Eukaryota</taxon>
        <taxon>Viridiplantae</taxon>
        <taxon>Streptophyta</taxon>
        <taxon>Embryophyta</taxon>
        <taxon>Tracheophyta</taxon>
        <taxon>Spermatophyta</taxon>
        <taxon>Magnoliopsida</taxon>
        <taxon>eudicotyledons</taxon>
        <taxon>Gunneridae</taxon>
        <taxon>Pentapetalae</taxon>
        <taxon>rosids</taxon>
        <taxon>fabids</taxon>
        <taxon>Fabales</taxon>
        <taxon>Fabaceae</taxon>
        <taxon>Papilionoideae</taxon>
        <taxon>50 kb inversion clade</taxon>
        <taxon>NPAAA clade</taxon>
        <taxon>Hologalegina</taxon>
        <taxon>IRL clade</taxon>
        <taxon>Trifolieae</taxon>
        <taxon>Trifolium</taxon>
    </lineage>
</organism>
<dbReference type="EMBL" id="LXQA010511921">
    <property type="protein sequence ID" value="MCI56415.1"/>
    <property type="molecule type" value="Genomic_DNA"/>
</dbReference>
<reference evidence="1 2" key="1">
    <citation type="journal article" date="2018" name="Front. Plant Sci.">
        <title>Red Clover (Trifolium pratense) and Zigzag Clover (T. medium) - A Picture of Genomic Similarities and Differences.</title>
        <authorList>
            <person name="Dluhosova J."/>
            <person name="Istvanek J."/>
            <person name="Nedelnik J."/>
            <person name="Repkova J."/>
        </authorList>
    </citation>
    <scope>NUCLEOTIDE SEQUENCE [LARGE SCALE GENOMIC DNA]</scope>
    <source>
        <strain evidence="2">cv. 10/8</strain>
        <tissue evidence="1">Leaf</tissue>
    </source>
</reference>
<keyword evidence="2" id="KW-1185">Reference proteome</keyword>
<evidence type="ECO:0000313" key="1">
    <source>
        <dbReference type="EMBL" id="MCI56415.1"/>
    </source>
</evidence>
<protein>
    <submittedName>
        <fullName evidence="1">Uncharacterized protein</fullName>
    </submittedName>
</protein>
<accession>A0A392T7Y7</accession>
<comment type="caution">
    <text evidence="1">The sequence shown here is derived from an EMBL/GenBank/DDBJ whole genome shotgun (WGS) entry which is preliminary data.</text>
</comment>
<sequence length="90" mass="10037">ESAAYASGRTWTKDVDRITPAAKHFIKTKALSYNGFPRKIRARRTGADMPIALVMKITKREIILRFDAATVLRHAVGDKSVEEHSVVAID</sequence>
<name>A0A392T7Y7_9FABA</name>
<feature type="non-terminal residue" evidence="1">
    <location>
        <position position="1"/>
    </location>
</feature>
<evidence type="ECO:0000313" key="2">
    <source>
        <dbReference type="Proteomes" id="UP000265520"/>
    </source>
</evidence>
<proteinExistence type="predicted"/>
<dbReference type="Proteomes" id="UP000265520">
    <property type="component" value="Unassembled WGS sequence"/>
</dbReference>
<dbReference type="AlphaFoldDB" id="A0A392T7Y7"/>